<protein>
    <recommendedName>
        <fullName evidence="6">alanine transaminase</fullName>
        <ecNumber evidence="6">2.6.1.2</ecNumber>
    </recommendedName>
</protein>
<dbReference type="InterPro" id="IPR015424">
    <property type="entry name" value="PyrdxlP-dep_Trfase"/>
</dbReference>
<comment type="similarity">
    <text evidence="2">Belongs to the class-I pyridoxal-phosphate-dependent aminotransferase family.</text>
</comment>
<dbReference type="InterPro" id="IPR015422">
    <property type="entry name" value="PyrdxlP-dep_Trfase_small"/>
</dbReference>
<proteinExistence type="inferred from homology"/>
<reference evidence="8" key="1">
    <citation type="submission" date="2021-01" db="EMBL/GenBank/DDBJ databases">
        <title>Whole genome shotgun sequence of Virgisporangium aliadipatigenens NBRC 105644.</title>
        <authorList>
            <person name="Komaki H."/>
            <person name="Tamura T."/>
        </authorList>
    </citation>
    <scope>NUCLEOTIDE SEQUENCE</scope>
    <source>
        <strain evidence="8">NBRC 105644</strain>
    </source>
</reference>
<dbReference type="InterPro" id="IPR004839">
    <property type="entry name" value="Aminotransferase_I/II_large"/>
</dbReference>
<evidence type="ECO:0000313" key="8">
    <source>
        <dbReference type="EMBL" id="GIJ46772.1"/>
    </source>
</evidence>
<evidence type="ECO:0000256" key="5">
    <source>
        <dbReference type="ARBA" id="ARBA00022898"/>
    </source>
</evidence>
<evidence type="ECO:0000256" key="4">
    <source>
        <dbReference type="ARBA" id="ARBA00022679"/>
    </source>
</evidence>
<dbReference type="SUPFAM" id="SSF53383">
    <property type="entry name" value="PLP-dependent transferases"/>
    <property type="match status" value="1"/>
</dbReference>
<evidence type="ECO:0000256" key="1">
    <source>
        <dbReference type="ARBA" id="ARBA00001933"/>
    </source>
</evidence>
<evidence type="ECO:0000256" key="6">
    <source>
        <dbReference type="ARBA" id="ARBA00026106"/>
    </source>
</evidence>
<dbReference type="Gene3D" id="3.90.1150.10">
    <property type="entry name" value="Aspartate Aminotransferase, domain 1"/>
    <property type="match status" value="1"/>
</dbReference>
<evidence type="ECO:0000313" key="9">
    <source>
        <dbReference type="Proteomes" id="UP000619260"/>
    </source>
</evidence>
<dbReference type="InterPro" id="IPR051926">
    <property type="entry name" value="Ala_Aminotransferase"/>
</dbReference>
<keyword evidence="4" id="KW-0808">Transferase</keyword>
<comment type="caution">
    <text evidence="8">The sequence shown here is derived from an EMBL/GenBank/DDBJ whole genome shotgun (WGS) entry which is preliminary data.</text>
</comment>
<dbReference type="PANTHER" id="PTHR43488:SF2">
    <property type="entry name" value="GLUTAMATE-PYRUVATE AMINOTRANSFERASE ALAA"/>
    <property type="match status" value="1"/>
</dbReference>
<evidence type="ECO:0000256" key="2">
    <source>
        <dbReference type="ARBA" id="ARBA00007441"/>
    </source>
</evidence>
<organism evidence="8 9">
    <name type="scientific">Virgisporangium aliadipatigenens</name>
    <dbReference type="NCBI Taxonomy" id="741659"/>
    <lineage>
        <taxon>Bacteria</taxon>
        <taxon>Bacillati</taxon>
        <taxon>Actinomycetota</taxon>
        <taxon>Actinomycetes</taxon>
        <taxon>Micromonosporales</taxon>
        <taxon>Micromonosporaceae</taxon>
        <taxon>Virgisporangium</taxon>
    </lineage>
</organism>
<accession>A0A8J3YLU0</accession>
<gene>
    <name evidence="8" type="ORF">Val02_36580</name>
</gene>
<dbReference type="Pfam" id="PF00155">
    <property type="entry name" value="Aminotran_1_2"/>
    <property type="match status" value="1"/>
</dbReference>
<feature type="domain" description="Aminotransferase class I/classII large" evidence="7">
    <location>
        <begin position="37"/>
        <end position="395"/>
    </location>
</feature>
<dbReference type="PANTHER" id="PTHR43488">
    <property type="entry name" value="GLUTAMATE-PYRUVATE AMINOTRANSFERASE ALAA"/>
    <property type="match status" value="1"/>
</dbReference>
<dbReference type="GO" id="GO:0004021">
    <property type="term" value="F:L-alanine:2-oxoglutarate aminotransferase activity"/>
    <property type="evidence" value="ECO:0007669"/>
    <property type="project" value="UniProtKB-EC"/>
</dbReference>
<keyword evidence="3 8" id="KW-0032">Aminotransferase</keyword>
<keyword evidence="5" id="KW-0663">Pyridoxal phosphate</keyword>
<dbReference type="GO" id="GO:0030170">
    <property type="term" value="F:pyridoxal phosphate binding"/>
    <property type="evidence" value="ECO:0007669"/>
    <property type="project" value="InterPro"/>
</dbReference>
<keyword evidence="9" id="KW-1185">Reference proteome</keyword>
<dbReference type="Proteomes" id="UP000619260">
    <property type="component" value="Unassembled WGS sequence"/>
</dbReference>
<evidence type="ECO:0000256" key="3">
    <source>
        <dbReference type="ARBA" id="ARBA00022576"/>
    </source>
</evidence>
<dbReference type="Gene3D" id="3.40.640.10">
    <property type="entry name" value="Type I PLP-dependent aspartate aminotransferase-like (Major domain)"/>
    <property type="match status" value="1"/>
</dbReference>
<dbReference type="AlphaFoldDB" id="A0A8J3YLU0"/>
<dbReference type="CDD" id="cd00609">
    <property type="entry name" value="AAT_like"/>
    <property type="match status" value="1"/>
</dbReference>
<comment type="cofactor">
    <cofactor evidence="1">
        <name>pyridoxal 5'-phosphate</name>
        <dbReference type="ChEBI" id="CHEBI:597326"/>
    </cofactor>
</comment>
<dbReference type="EC" id="2.6.1.2" evidence="6"/>
<name>A0A8J3YLU0_9ACTN</name>
<dbReference type="InterPro" id="IPR015421">
    <property type="entry name" value="PyrdxlP-dep_Trfase_major"/>
</dbReference>
<sequence length="405" mass="44556">MGARVKQASRLKSVRYDIRGPVLRRSQELESAGHAILKLSIGNPAPWGLHTPEPIVADMVHNLTDAQGYSDARGIYSARVAVAQYYQTLGVQDVQPDDVLLGNGVSELICMSLQALLDPGDEVLVPSPDYPLWTGAVSLCGGEAVHYRCDESQGWQPDLEDVAARVTPQTRALVIINPNNPTGAVYSRETLLGLLEVARRHGLLVLADEIYDKIVYDDAKHISVASLAPDLLVFSMGGLSKTHRAAGFRSGWLAISGPSHRAAEYLEGLQLLANMRLCPNVPGQHAIQTALGGYQSITRLVQPGGRLYEQRHHAWEKLTSIPGVTCVKPDGALYLFARLDPDLYKIHDDEQLIVDLLEQQHLLLSHGTGFNLPTPNHLRLVFLAPVDVLDDAIERLRRFLETYKQ</sequence>
<dbReference type="EMBL" id="BOPF01000012">
    <property type="protein sequence ID" value="GIJ46772.1"/>
    <property type="molecule type" value="Genomic_DNA"/>
</dbReference>
<evidence type="ECO:0000259" key="7">
    <source>
        <dbReference type="Pfam" id="PF00155"/>
    </source>
</evidence>